<feature type="signal peptide" evidence="6">
    <location>
        <begin position="1"/>
        <end position="23"/>
    </location>
</feature>
<dbReference type="InterPro" id="IPR038765">
    <property type="entry name" value="Papain-like_cys_pep_sf"/>
</dbReference>
<dbReference type="InterPro" id="IPR000064">
    <property type="entry name" value="NLP_P60_dom"/>
</dbReference>
<accession>A0A9W6KFZ7</accession>
<protein>
    <recommendedName>
        <fullName evidence="7">NlpC/P60 domain-containing protein</fullName>
    </recommendedName>
</protein>
<feature type="coiled-coil region" evidence="5">
    <location>
        <begin position="130"/>
        <end position="171"/>
    </location>
</feature>
<evidence type="ECO:0000256" key="1">
    <source>
        <dbReference type="ARBA" id="ARBA00007074"/>
    </source>
</evidence>
<proteinExistence type="inferred from homology"/>
<evidence type="ECO:0000256" key="6">
    <source>
        <dbReference type="SAM" id="SignalP"/>
    </source>
</evidence>
<keyword evidence="9" id="KW-1185">Reference proteome</keyword>
<reference evidence="8" key="2">
    <citation type="submission" date="2023-01" db="EMBL/GenBank/DDBJ databases">
        <authorList>
            <person name="Sun Q."/>
            <person name="Evtushenko L."/>
        </authorList>
    </citation>
    <scope>NUCLEOTIDE SEQUENCE</scope>
    <source>
        <strain evidence="8">VKM Ac-1321</strain>
    </source>
</reference>
<comment type="caution">
    <text evidence="8">The sequence shown here is derived from an EMBL/GenBank/DDBJ whole genome shotgun (WGS) entry which is preliminary data.</text>
</comment>
<evidence type="ECO:0000313" key="8">
    <source>
        <dbReference type="EMBL" id="GLL00172.1"/>
    </source>
</evidence>
<dbReference type="EMBL" id="BSFP01000007">
    <property type="protein sequence ID" value="GLL00172.1"/>
    <property type="molecule type" value="Genomic_DNA"/>
</dbReference>
<keyword evidence="4" id="KW-0788">Thiol protease</keyword>
<organism evidence="8 9">
    <name type="scientific">Dactylosporangium matsuzakiense</name>
    <dbReference type="NCBI Taxonomy" id="53360"/>
    <lineage>
        <taxon>Bacteria</taxon>
        <taxon>Bacillati</taxon>
        <taxon>Actinomycetota</taxon>
        <taxon>Actinomycetes</taxon>
        <taxon>Micromonosporales</taxon>
        <taxon>Micromonosporaceae</taxon>
        <taxon>Dactylosporangium</taxon>
    </lineage>
</organism>
<name>A0A9W6KFZ7_9ACTN</name>
<dbReference type="AlphaFoldDB" id="A0A9W6KFZ7"/>
<dbReference type="PANTHER" id="PTHR47359">
    <property type="entry name" value="PEPTIDOGLYCAN DL-ENDOPEPTIDASE CWLO"/>
    <property type="match status" value="1"/>
</dbReference>
<evidence type="ECO:0000256" key="3">
    <source>
        <dbReference type="ARBA" id="ARBA00022801"/>
    </source>
</evidence>
<keyword evidence="3" id="KW-0378">Hydrolase</keyword>
<evidence type="ECO:0000313" key="9">
    <source>
        <dbReference type="Proteomes" id="UP001143480"/>
    </source>
</evidence>
<feature type="chain" id="PRO_5040947071" description="NlpC/P60 domain-containing protein" evidence="6">
    <location>
        <begin position="24"/>
        <end position="304"/>
    </location>
</feature>
<evidence type="ECO:0000259" key="7">
    <source>
        <dbReference type="PROSITE" id="PS51935"/>
    </source>
</evidence>
<evidence type="ECO:0000256" key="5">
    <source>
        <dbReference type="SAM" id="Coils"/>
    </source>
</evidence>
<keyword evidence="6" id="KW-0732">Signal</keyword>
<dbReference type="PROSITE" id="PS51935">
    <property type="entry name" value="NLPC_P60"/>
    <property type="match status" value="1"/>
</dbReference>
<comment type="similarity">
    <text evidence="1">Belongs to the peptidase C40 family.</text>
</comment>
<gene>
    <name evidence="8" type="ORF">GCM10017581_019120</name>
</gene>
<evidence type="ECO:0000256" key="4">
    <source>
        <dbReference type="ARBA" id="ARBA00022807"/>
    </source>
</evidence>
<dbReference type="SUPFAM" id="SSF54001">
    <property type="entry name" value="Cysteine proteinases"/>
    <property type="match status" value="1"/>
</dbReference>
<dbReference type="Proteomes" id="UP001143480">
    <property type="component" value="Unassembled WGS sequence"/>
</dbReference>
<reference evidence="8" key="1">
    <citation type="journal article" date="2014" name="Int. J. Syst. Evol. Microbiol.">
        <title>Complete genome sequence of Corynebacterium casei LMG S-19264T (=DSM 44701T), isolated from a smear-ripened cheese.</title>
        <authorList>
            <consortium name="US DOE Joint Genome Institute (JGI-PGF)"/>
            <person name="Walter F."/>
            <person name="Albersmeier A."/>
            <person name="Kalinowski J."/>
            <person name="Ruckert C."/>
        </authorList>
    </citation>
    <scope>NUCLEOTIDE SEQUENCE</scope>
    <source>
        <strain evidence="8">VKM Ac-1321</strain>
    </source>
</reference>
<feature type="coiled-coil region" evidence="5">
    <location>
        <begin position="27"/>
        <end position="75"/>
    </location>
</feature>
<dbReference type="GO" id="GO:0008234">
    <property type="term" value="F:cysteine-type peptidase activity"/>
    <property type="evidence" value="ECO:0007669"/>
    <property type="project" value="UniProtKB-KW"/>
</dbReference>
<dbReference type="InterPro" id="IPR051794">
    <property type="entry name" value="PG_Endopeptidase_C40"/>
</dbReference>
<feature type="domain" description="NlpC/P60" evidence="7">
    <location>
        <begin position="190"/>
        <end position="304"/>
    </location>
</feature>
<dbReference type="GO" id="GO:0006508">
    <property type="term" value="P:proteolysis"/>
    <property type="evidence" value="ECO:0007669"/>
    <property type="project" value="UniProtKB-KW"/>
</dbReference>
<dbReference type="PANTHER" id="PTHR47359:SF3">
    <property type="entry name" value="NLP_P60 DOMAIN-CONTAINING PROTEIN-RELATED"/>
    <property type="match status" value="1"/>
</dbReference>
<sequence length="304" mass="32448">MLRTLLIGFISLTVLAPATVAHADPTLAEIEAQLKKQNDDLELTIENWNKLNIDMADSQAKAAELEKHVNEANDGVQAIAIEAFKSNGKLRNLNAMLNATSSGSLIDQMSMLQQITHQQQKSIEEYRAAKATLDQTIAAQNTQKADYENQRKKIEGDVKKLEDLQKKAKNAGSTKVTGASYNPGTLPAVSGNAGAAVNYAKSKLGKPYVYGAAGPNSFDCSGLTMAAWAAAGVSLPHNAASQWSKVAHIPRSALAPGDLVFYNGLGHVGIYVGNDTIIHAPHTGDVVRYASVSVDSIYGYGRVK</sequence>
<dbReference type="Pfam" id="PF00877">
    <property type="entry name" value="NLPC_P60"/>
    <property type="match status" value="1"/>
</dbReference>
<dbReference type="Gene3D" id="3.90.1720.10">
    <property type="entry name" value="endopeptidase domain like (from Nostoc punctiforme)"/>
    <property type="match status" value="1"/>
</dbReference>
<keyword evidence="2" id="KW-0645">Protease</keyword>
<dbReference type="Gene3D" id="6.10.250.3150">
    <property type="match status" value="1"/>
</dbReference>
<evidence type="ECO:0000256" key="2">
    <source>
        <dbReference type="ARBA" id="ARBA00022670"/>
    </source>
</evidence>
<keyword evidence="5" id="KW-0175">Coiled coil</keyword>